<dbReference type="Gene3D" id="3.10.50.40">
    <property type="match status" value="1"/>
</dbReference>
<feature type="domain" description="PPIase FKBP-type" evidence="12">
    <location>
        <begin position="129"/>
        <end position="228"/>
    </location>
</feature>
<evidence type="ECO:0000313" key="13">
    <source>
        <dbReference type="EMBL" id="KAL1216852.1"/>
    </source>
</evidence>
<evidence type="ECO:0000256" key="1">
    <source>
        <dbReference type="ARBA" id="ARBA00000971"/>
    </source>
</evidence>
<dbReference type="Proteomes" id="UP001558713">
    <property type="component" value="Unassembled WGS sequence"/>
</dbReference>
<evidence type="ECO:0000256" key="7">
    <source>
        <dbReference type="ARBA" id="ARBA00022640"/>
    </source>
</evidence>
<name>A0ABD1BD75_CARAN</name>
<evidence type="ECO:0000256" key="8">
    <source>
        <dbReference type="ARBA" id="ARBA00022946"/>
    </source>
</evidence>
<organism evidence="13 14">
    <name type="scientific">Cardamine amara subsp. amara</name>
    <dbReference type="NCBI Taxonomy" id="228776"/>
    <lineage>
        <taxon>Eukaryota</taxon>
        <taxon>Viridiplantae</taxon>
        <taxon>Streptophyta</taxon>
        <taxon>Embryophyta</taxon>
        <taxon>Tracheophyta</taxon>
        <taxon>Spermatophyta</taxon>
        <taxon>Magnoliopsida</taxon>
        <taxon>eudicotyledons</taxon>
        <taxon>Gunneridae</taxon>
        <taxon>Pentapetalae</taxon>
        <taxon>rosids</taxon>
        <taxon>malvids</taxon>
        <taxon>Brassicales</taxon>
        <taxon>Brassicaceae</taxon>
        <taxon>Cardamineae</taxon>
        <taxon>Cardamine</taxon>
    </lineage>
</organism>
<comment type="caution">
    <text evidence="13">The sequence shown here is derived from an EMBL/GenBank/DDBJ whole genome shotgun (WGS) entry which is preliminary data.</text>
</comment>
<comment type="function">
    <text evidence="2">PPIases accelerate the folding of proteins. It catalyzes the cis-trans isomerization of proline imidic peptide bonds in oligopeptides.</text>
</comment>
<dbReference type="SUPFAM" id="SSF54534">
    <property type="entry name" value="FKBP-like"/>
    <property type="match status" value="1"/>
</dbReference>
<keyword evidence="8" id="KW-0809">Transit peptide</keyword>
<evidence type="ECO:0000256" key="2">
    <source>
        <dbReference type="ARBA" id="ARBA00002388"/>
    </source>
</evidence>
<evidence type="ECO:0000256" key="3">
    <source>
        <dbReference type="ARBA" id="ARBA00004456"/>
    </source>
</evidence>
<dbReference type="InterPro" id="IPR053111">
    <property type="entry name" value="Chloro_FKBP-type_PPIase"/>
</dbReference>
<evidence type="ECO:0000256" key="10">
    <source>
        <dbReference type="ARBA" id="ARBA00023110"/>
    </source>
</evidence>
<evidence type="ECO:0000256" key="5">
    <source>
        <dbReference type="ARBA" id="ARBA00013194"/>
    </source>
</evidence>
<dbReference type="PANTHER" id="PTHR47598:SF2">
    <property type="entry name" value="PEPTIDYL-PROLYL CIS-TRANS ISOMERASE FKBP17-3, CHLOROPLASTIC"/>
    <property type="match status" value="1"/>
</dbReference>
<keyword evidence="11 13" id="KW-0413">Isomerase</keyword>
<dbReference type="PROSITE" id="PS50059">
    <property type="entry name" value="FKBP_PPIASE"/>
    <property type="match status" value="1"/>
</dbReference>
<accession>A0ABD1BD75</accession>
<evidence type="ECO:0000313" key="14">
    <source>
        <dbReference type="Proteomes" id="UP001558713"/>
    </source>
</evidence>
<comment type="catalytic activity">
    <reaction evidence="1 11">
        <text>[protein]-peptidylproline (omega=180) = [protein]-peptidylproline (omega=0)</text>
        <dbReference type="Rhea" id="RHEA:16237"/>
        <dbReference type="Rhea" id="RHEA-COMP:10747"/>
        <dbReference type="Rhea" id="RHEA-COMP:10748"/>
        <dbReference type="ChEBI" id="CHEBI:83833"/>
        <dbReference type="ChEBI" id="CHEBI:83834"/>
        <dbReference type="EC" id="5.2.1.8"/>
    </reaction>
</comment>
<dbReference type="FunFam" id="3.10.50.40:FF:000037">
    <property type="entry name" value="Peptidylprolyl isomerase"/>
    <property type="match status" value="1"/>
</dbReference>
<evidence type="ECO:0000256" key="9">
    <source>
        <dbReference type="ARBA" id="ARBA00023078"/>
    </source>
</evidence>
<comment type="subcellular location">
    <subcellularLocation>
        <location evidence="3">Plastid</location>
        <location evidence="3">Chloroplast thylakoid lumen</location>
    </subcellularLocation>
</comment>
<dbReference type="EC" id="5.2.1.8" evidence="5 11"/>
<dbReference type="InterPro" id="IPR046357">
    <property type="entry name" value="PPIase_dom_sf"/>
</dbReference>
<keyword evidence="9" id="KW-0793">Thylakoid</keyword>
<keyword evidence="10 11" id="KW-0697">Rotamase</keyword>
<keyword evidence="6" id="KW-0150">Chloroplast</keyword>
<evidence type="ECO:0000256" key="4">
    <source>
        <dbReference type="ARBA" id="ARBA00006577"/>
    </source>
</evidence>
<comment type="similarity">
    <text evidence="4">Belongs to the FKBP-type PPIase family.</text>
</comment>
<dbReference type="GO" id="GO:0003755">
    <property type="term" value="F:peptidyl-prolyl cis-trans isomerase activity"/>
    <property type="evidence" value="ECO:0007669"/>
    <property type="project" value="UniProtKB-KW"/>
</dbReference>
<reference evidence="13 14" key="1">
    <citation type="submission" date="2024-04" db="EMBL/GenBank/DDBJ databases">
        <title>Genome assembly C_amara_ONT_v2.</title>
        <authorList>
            <person name="Yant L."/>
            <person name="Moore C."/>
            <person name="Slenker M."/>
        </authorList>
    </citation>
    <scope>NUCLEOTIDE SEQUENCE [LARGE SCALE GENOMIC DNA]</scope>
    <source>
        <tissue evidence="13">Leaf</tissue>
    </source>
</reference>
<keyword evidence="7" id="KW-0934">Plastid</keyword>
<dbReference type="Pfam" id="PF00254">
    <property type="entry name" value="FKBP_C"/>
    <property type="match status" value="1"/>
</dbReference>
<dbReference type="PANTHER" id="PTHR47598">
    <property type="entry name" value="PEPTIDYL-PROLYL CIS-TRANS ISOMERASE FKBP17-2, CHLOROPLASTIC"/>
    <property type="match status" value="1"/>
</dbReference>
<gene>
    <name evidence="13" type="ORF">V5N11_025341</name>
</gene>
<dbReference type="EMBL" id="JBANAX010000259">
    <property type="protein sequence ID" value="KAL1216852.1"/>
    <property type="molecule type" value="Genomic_DNA"/>
</dbReference>
<dbReference type="InterPro" id="IPR001179">
    <property type="entry name" value="PPIase_FKBP_dom"/>
</dbReference>
<evidence type="ECO:0000256" key="6">
    <source>
        <dbReference type="ARBA" id="ARBA00022528"/>
    </source>
</evidence>
<dbReference type="GO" id="GO:0009543">
    <property type="term" value="C:chloroplast thylakoid lumen"/>
    <property type="evidence" value="ECO:0007669"/>
    <property type="project" value="UniProtKB-SubCell"/>
</dbReference>
<protein>
    <recommendedName>
        <fullName evidence="5 11">peptidylprolyl isomerase</fullName>
        <ecNumber evidence="5 11">5.2.1.8</ecNumber>
    </recommendedName>
</protein>
<proteinExistence type="inferred from homology"/>
<dbReference type="AlphaFoldDB" id="A0ABD1BD75"/>
<evidence type="ECO:0000256" key="11">
    <source>
        <dbReference type="PROSITE-ProRule" id="PRU00277"/>
    </source>
</evidence>
<keyword evidence="14" id="KW-1185">Reference proteome</keyword>
<evidence type="ECO:0000259" key="12">
    <source>
        <dbReference type="PROSITE" id="PS50059"/>
    </source>
</evidence>
<sequence length="234" mass="25471">MATLFTVTAPSHHRLVSSSQPPKQNLPLKPLNVAFTEFPVPAPVTLQEQQQMTDLIASPVTRRFAIGTGFAWAAFLAFGAVSEQMKSGLEVFQGDNNTRGLGKQEEIVLPNGIRYYDLQVGSGATPSSGYMVMFDVKGQVHGTEQVFVDTFGSKDKKSLAMVMDSRPYSKGLCEGIEYVLRSMKAGGKRRVIIPPSLGFGSQNVEFGPGLQIPPSATLDYIIEVDTVYCFKTIV</sequence>